<dbReference type="Gene3D" id="3.40.190.150">
    <property type="entry name" value="Bordetella uptake gene, domain 1"/>
    <property type="match status" value="1"/>
</dbReference>
<evidence type="ECO:0000313" key="3">
    <source>
        <dbReference type="EMBL" id="MBG9387961.1"/>
    </source>
</evidence>
<dbReference type="SUPFAM" id="SSF53850">
    <property type="entry name" value="Periplasmic binding protein-like II"/>
    <property type="match status" value="1"/>
</dbReference>
<dbReference type="PANTHER" id="PTHR42928:SF5">
    <property type="entry name" value="BLR1237 PROTEIN"/>
    <property type="match status" value="1"/>
</dbReference>
<accession>A0A931MG76</accession>
<name>A0A931MG76_9BURK</name>
<reference evidence="3" key="1">
    <citation type="submission" date="2020-11" db="EMBL/GenBank/DDBJ databases">
        <title>Bacterial whole genome sequence for Caenimonas sp. DR4.4.</title>
        <authorList>
            <person name="Le V."/>
            <person name="Ko S.-R."/>
            <person name="Ahn C.-Y."/>
            <person name="Oh H.-M."/>
        </authorList>
    </citation>
    <scope>NUCLEOTIDE SEQUENCE</scope>
    <source>
        <strain evidence="3">DR4.4</strain>
    </source>
</reference>
<dbReference type="RefSeq" id="WP_196985843.1">
    <property type="nucleotide sequence ID" value="NZ_JADWYS010000001.1"/>
</dbReference>
<feature type="signal peptide" evidence="2">
    <location>
        <begin position="1"/>
        <end position="23"/>
    </location>
</feature>
<dbReference type="PIRSF" id="PIRSF017082">
    <property type="entry name" value="YflP"/>
    <property type="match status" value="1"/>
</dbReference>
<dbReference type="CDD" id="cd07012">
    <property type="entry name" value="PBP2_Bug_TTT"/>
    <property type="match status" value="1"/>
</dbReference>
<dbReference type="Gene3D" id="3.40.190.10">
    <property type="entry name" value="Periplasmic binding protein-like II"/>
    <property type="match status" value="1"/>
</dbReference>
<dbReference type="Pfam" id="PF03401">
    <property type="entry name" value="TctC"/>
    <property type="match status" value="1"/>
</dbReference>
<organism evidence="3 4">
    <name type="scientific">Caenimonas aquaedulcis</name>
    <dbReference type="NCBI Taxonomy" id="2793270"/>
    <lineage>
        <taxon>Bacteria</taxon>
        <taxon>Pseudomonadati</taxon>
        <taxon>Pseudomonadota</taxon>
        <taxon>Betaproteobacteria</taxon>
        <taxon>Burkholderiales</taxon>
        <taxon>Comamonadaceae</taxon>
        <taxon>Caenimonas</taxon>
    </lineage>
</organism>
<evidence type="ECO:0000313" key="4">
    <source>
        <dbReference type="Proteomes" id="UP000651050"/>
    </source>
</evidence>
<dbReference type="InterPro" id="IPR005064">
    <property type="entry name" value="BUG"/>
</dbReference>
<keyword evidence="2" id="KW-0732">Signal</keyword>
<evidence type="ECO:0000256" key="1">
    <source>
        <dbReference type="ARBA" id="ARBA00006987"/>
    </source>
</evidence>
<comment type="caution">
    <text evidence="3">The sequence shown here is derived from an EMBL/GenBank/DDBJ whole genome shotgun (WGS) entry which is preliminary data.</text>
</comment>
<comment type="similarity">
    <text evidence="1">Belongs to the UPF0065 (bug) family.</text>
</comment>
<dbReference type="InterPro" id="IPR042100">
    <property type="entry name" value="Bug_dom1"/>
</dbReference>
<feature type="chain" id="PRO_5037427603" evidence="2">
    <location>
        <begin position="24"/>
        <end position="321"/>
    </location>
</feature>
<dbReference type="PANTHER" id="PTHR42928">
    <property type="entry name" value="TRICARBOXYLATE-BINDING PROTEIN"/>
    <property type="match status" value="1"/>
</dbReference>
<gene>
    <name evidence="3" type="ORF">I5803_08015</name>
</gene>
<proteinExistence type="inferred from homology"/>
<keyword evidence="4" id="KW-1185">Reference proteome</keyword>
<dbReference type="EMBL" id="JADWYS010000001">
    <property type="protein sequence ID" value="MBG9387961.1"/>
    <property type="molecule type" value="Genomic_DNA"/>
</dbReference>
<dbReference type="AlphaFoldDB" id="A0A931MG76"/>
<evidence type="ECO:0000256" key="2">
    <source>
        <dbReference type="SAM" id="SignalP"/>
    </source>
</evidence>
<dbReference type="Proteomes" id="UP000651050">
    <property type="component" value="Unassembled WGS sequence"/>
</dbReference>
<sequence length="321" mass="33580">MKKLLLILAAFAAAFLFAAPAAAAYPDKPVKIIVPFPPGGGTDAFARILATELSKAWGQPVVVDNRAGAQGNIGTAAAVKSAPDGYTLVFCHQGVLTVNPFMYANIGFDPLTDIVPVSRGTEQPFVLVANPALPAHTLKEVIELAKQQPGKLTFASSSAGPQMAGEMLKMASATNLLHVPYKGAAPALTDLLGGQVDMMFANPTSVAPHVKSGKLRAIAVFGKRRSDVLPDVPTVVEAGFPKLGDYPEWYGIAVPAGTPAAIVRQLNADIVKALSTPETQKALRDLGLAPSPSTPAEFARQIRNDNEAWGKVVKASGVKVE</sequence>
<protein>
    <submittedName>
        <fullName evidence="3">Tripartite tricarboxylate transporter substrate binding protein</fullName>
    </submittedName>
</protein>